<reference evidence="18" key="2">
    <citation type="journal article" date="2019" name="IMA Fungus">
        <title>Genome sequencing and comparison of five Tilletia species to identify candidate genes for the detection of regulated species infecting wheat.</title>
        <authorList>
            <person name="Nguyen H.D.T."/>
            <person name="Sultana T."/>
            <person name="Kesanakurti P."/>
            <person name="Hambleton S."/>
        </authorList>
    </citation>
    <scope>NUCLEOTIDE SEQUENCE</scope>
    <source>
        <strain evidence="18">DAOMC 236426</strain>
    </source>
</reference>
<dbReference type="NCBIfam" id="TIGR00435">
    <property type="entry name" value="cysS"/>
    <property type="match status" value="1"/>
</dbReference>
<keyword evidence="8" id="KW-0547">Nucleotide-binding</keyword>
<dbReference type="GO" id="GO:0046872">
    <property type="term" value="F:metal ion binding"/>
    <property type="evidence" value="ECO:0007669"/>
    <property type="project" value="UniProtKB-KW"/>
</dbReference>
<keyword evidence="11" id="KW-0648">Protein biosynthesis</keyword>
<keyword evidence="12" id="KW-0030">Aminoacyl-tRNA synthetase</keyword>
<reference evidence="18" key="1">
    <citation type="submission" date="2016-04" db="EMBL/GenBank/DDBJ databases">
        <authorList>
            <person name="Nguyen H.D."/>
            <person name="Samba Siva P."/>
            <person name="Cullis J."/>
            <person name="Levesque C.A."/>
            <person name="Hambleton S."/>
        </authorList>
    </citation>
    <scope>NUCLEOTIDE SEQUENCE</scope>
    <source>
        <strain evidence="18">DAOMC 236426</strain>
    </source>
</reference>
<dbReference type="InterPro" id="IPR032678">
    <property type="entry name" value="tRNA-synt_1_cat_dom"/>
</dbReference>
<dbReference type="GO" id="GO:0005737">
    <property type="term" value="C:cytoplasm"/>
    <property type="evidence" value="ECO:0007669"/>
    <property type="project" value="UniProtKB-SubCell"/>
</dbReference>
<dbReference type="Proteomes" id="UP000077684">
    <property type="component" value="Unassembled WGS sequence"/>
</dbReference>
<dbReference type="PANTHER" id="PTHR10890">
    <property type="entry name" value="CYSTEINYL-TRNA SYNTHETASE"/>
    <property type="match status" value="1"/>
</dbReference>
<dbReference type="EMBL" id="LWDE02000100">
    <property type="protein sequence ID" value="KAE8253320.1"/>
    <property type="molecule type" value="Genomic_DNA"/>
</dbReference>
<comment type="subcellular location">
    <subcellularLocation>
        <location evidence="2">Cytoplasm</location>
    </subcellularLocation>
</comment>
<name>A0A8X7T017_9BASI</name>
<keyword evidence="10" id="KW-0067">ATP-binding</keyword>
<gene>
    <name evidence="18" type="ORF">A4X06_0g1534</name>
</gene>
<evidence type="ECO:0000256" key="8">
    <source>
        <dbReference type="ARBA" id="ARBA00022741"/>
    </source>
</evidence>
<organism evidence="18 19">
    <name type="scientific">Tilletia controversa</name>
    <name type="common">dwarf bunt fungus</name>
    <dbReference type="NCBI Taxonomy" id="13291"/>
    <lineage>
        <taxon>Eukaryota</taxon>
        <taxon>Fungi</taxon>
        <taxon>Dikarya</taxon>
        <taxon>Basidiomycota</taxon>
        <taxon>Ustilaginomycotina</taxon>
        <taxon>Exobasidiomycetes</taxon>
        <taxon>Tilletiales</taxon>
        <taxon>Tilletiaceae</taxon>
        <taxon>Tilletia</taxon>
    </lineage>
</organism>
<dbReference type="CDD" id="cd00672">
    <property type="entry name" value="CysRS_core"/>
    <property type="match status" value="1"/>
</dbReference>
<evidence type="ECO:0000256" key="5">
    <source>
        <dbReference type="ARBA" id="ARBA00022490"/>
    </source>
</evidence>
<comment type="cofactor">
    <cofactor evidence="1">
        <name>Zn(2+)</name>
        <dbReference type="ChEBI" id="CHEBI:29105"/>
    </cofactor>
</comment>
<evidence type="ECO:0000256" key="13">
    <source>
        <dbReference type="ARBA" id="ARBA00031499"/>
    </source>
</evidence>
<dbReference type="HAMAP" id="MF_00041">
    <property type="entry name" value="Cys_tRNA_synth"/>
    <property type="match status" value="1"/>
</dbReference>
<proteinExistence type="inferred from homology"/>
<dbReference type="Gene3D" id="1.20.120.640">
    <property type="entry name" value="Anticodon-binding domain of a subclass of class I aminoacyl-tRNA synthetases"/>
    <property type="match status" value="1"/>
</dbReference>
<evidence type="ECO:0000256" key="9">
    <source>
        <dbReference type="ARBA" id="ARBA00022833"/>
    </source>
</evidence>
<evidence type="ECO:0000259" key="16">
    <source>
        <dbReference type="Pfam" id="PF01406"/>
    </source>
</evidence>
<feature type="domain" description="tRNA synthetases class I catalytic" evidence="16">
    <location>
        <begin position="98"/>
        <end position="384"/>
    </location>
</feature>
<keyword evidence="14" id="KW-0175">Coiled coil</keyword>
<dbReference type="PANTHER" id="PTHR10890:SF3">
    <property type="entry name" value="CYSTEINE--TRNA LIGASE, CYTOPLASMIC"/>
    <property type="match status" value="1"/>
</dbReference>
<evidence type="ECO:0000256" key="3">
    <source>
        <dbReference type="ARBA" id="ARBA00005594"/>
    </source>
</evidence>
<evidence type="ECO:0000256" key="2">
    <source>
        <dbReference type="ARBA" id="ARBA00004496"/>
    </source>
</evidence>
<sequence>MLQTASCRVHRLFSSPSTALAFRSTARSQQQHSARAFAFAFAPAAARMAAPASTTAPAPTAAAANQQPAWVLPTQRQPTSALHVYNSLTRSKTPFVTRTPGQLTWYNCGPTVYDASHMGHARNYVSQDIIRRILRDYFAYDVHLVMNITDIDDKIIVRARHRYLLARFKQDHAAKPISKELVETVRLAWSAFFKSTLQSLAPPTAPLDDGEAPSERAVEDAQWESISRLRTTDPEWVRVNSEKQPKLSMWFTALDSSRQALLPAVASLAFSSSANTATSDSNDSSAELSANLINASADIIAPYLDAQQGSGISNPSIFRSLAAHWERAFFQDMARLRVERPTTLTRVSEYVPEIVTFVQKIVRRGFAYEDDRGNVWFDTRKFDGGQSGALEEDGKEVDGHARDGEDGEWKHTYAKLAPWSKGNRELIEEGEGSLSTSTATISGKRHASDFALWKASKAGEPAWPSPWGSGRPGWHIECSVMGSDVLGAQMDIHSGGEDLCFPHHDNELAQSEAAFGCRQWVNYFLHTGHLHIEGMKMSKSLKNFITIEEALGKYTARQLRLAFLNTTWNAKMDFGKNSMAAVASAEQTFNNFFGNVNAMVREAAAREVEEAKRAEAEAATLEATADLSTSGANSSSHSPITVGPHGYNKAEAELMAALTSSQAAFRRAMADSFDTPQGLSILLELVSKANVYERSRAARAEVNLGVLQAVGSWVGKMLRMWGLGEGRVREREGEVGWGTAPEVGRDLEGDAAGSGEVDREALLAPYLRVLSSFRDATRSLARTAASAPVDPNSKPKYPSELLALADRLRDFDLAELGVSLEDQDDGKALVKFVSADQLRAAREEKERAIREKEERKQAAKVAAEAKRREMLLKGATPASDFFRSKETCGEVFGGWDERGIPTLDGEGKELSKKKRKNVEKEFEKQVGAHQEYLKAKEAGKI</sequence>
<dbReference type="Gene3D" id="3.40.50.620">
    <property type="entry name" value="HUPs"/>
    <property type="match status" value="2"/>
</dbReference>
<evidence type="ECO:0000256" key="6">
    <source>
        <dbReference type="ARBA" id="ARBA00022598"/>
    </source>
</evidence>
<evidence type="ECO:0000256" key="11">
    <source>
        <dbReference type="ARBA" id="ARBA00022917"/>
    </source>
</evidence>
<feature type="region of interest" description="Disordered" evidence="15">
    <location>
        <begin position="623"/>
        <end position="642"/>
    </location>
</feature>
<keyword evidence="7" id="KW-0479">Metal-binding</keyword>
<evidence type="ECO:0000313" key="19">
    <source>
        <dbReference type="Proteomes" id="UP000077684"/>
    </source>
</evidence>
<evidence type="ECO:0000256" key="4">
    <source>
        <dbReference type="ARBA" id="ARBA00012832"/>
    </source>
</evidence>
<dbReference type="GO" id="GO:0004817">
    <property type="term" value="F:cysteine-tRNA ligase activity"/>
    <property type="evidence" value="ECO:0007669"/>
    <property type="project" value="UniProtKB-EC"/>
</dbReference>
<evidence type="ECO:0000313" key="18">
    <source>
        <dbReference type="EMBL" id="KAE8253320.1"/>
    </source>
</evidence>
<feature type="region of interest" description="Disordered" evidence="15">
    <location>
        <begin position="387"/>
        <end position="406"/>
    </location>
</feature>
<accession>A0A8X7T017</accession>
<feature type="domain" description="Cysteinyl-tRNA synthetase class Ia DALR" evidence="17">
    <location>
        <begin position="664"/>
        <end position="711"/>
    </location>
</feature>
<protein>
    <recommendedName>
        <fullName evidence="4">cysteine--tRNA ligase</fullName>
        <ecNumber evidence="4">6.1.1.16</ecNumber>
    </recommendedName>
    <alternativeName>
        <fullName evidence="13">Cysteinyl-tRNA synthetase</fullName>
    </alternativeName>
</protein>
<feature type="domain" description="tRNA synthetases class I catalytic" evidence="16">
    <location>
        <begin position="410"/>
        <end position="582"/>
    </location>
</feature>
<comment type="caution">
    <text evidence="18">The sequence shown here is derived from an EMBL/GenBank/DDBJ whole genome shotgun (WGS) entry which is preliminary data.</text>
</comment>
<dbReference type="Pfam" id="PF01406">
    <property type="entry name" value="tRNA-synt_1e"/>
    <property type="match status" value="2"/>
</dbReference>
<feature type="compositionally biased region" description="Basic and acidic residues" evidence="15">
    <location>
        <begin position="396"/>
        <end position="406"/>
    </location>
</feature>
<dbReference type="InterPro" id="IPR014729">
    <property type="entry name" value="Rossmann-like_a/b/a_fold"/>
</dbReference>
<evidence type="ECO:0000256" key="7">
    <source>
        <dbReference type="ARBA" id="ARBA00022723"/>
    </source>
</evidence>
<dbReference type="Pfam" id="PF09190">
    <property type="entry name" value="DALR_2"/>
    <property type="match status" value="1"/>
</dbReference>
<dbReference type="AlphaFoldDB" id="A0A8X7T017"/>
<evidence type="ECO:0000256" key="1">
    <source>
        <dbReference type="ARBA" id="ARBA00001947"/>
    </source>
</evidence>
<dbReference type="GO" id="GO:0005524">
    <property type="term" value="F:ATP binding"/>
    <property type="evidence" value="ECO:0007669"/>
    <property type="project" value="UniProtKB-KW"/>
</dbReference>
<dbReference type="InterPro" id="IPR015803">
    <property type="entry name" value="Cys-tRNA-ligase"/>
</dbReference>
<evidence type="ECO:0000256" key="10">
    <source>
        <dbReference type="ARBA" id="ARBA00022840"/>
    </source>
</evidence>
<evidence type="ECO:0000256" key="15">
    <source>
        <dbReference type="SAM" id="MobiDB-lite"/>
    </source>
</evidence>
<comment type="similarity">
    <text evidence="3">Belongs to the class-I aminoacyl-tRNA synthetase family.</text>
</comment>
<dbReference type="SUPFAM" id="SSF47323">
    <property type="entry name" value="Anticodon-binding domain of a subclass of class I aminoacyl-tRNA synthetases"/>
    <property type="match status" value="1"/>
</dbReference>
<feature type="compositionally biased region" description="Polar residues" evidence="15">
    <location>
        <begin position="626"/>
        <end position="639"/>
    </location>
</feature>
<keyword evidence="5" id="KW-0963">Cytoplasm</keyword>
<keyword evidence="6" id="KW-0436">Ligase</keyword>
<dbReference type="GO" id="GO:0006423">
    <property type="term" value="P:cysteinyl-tRNA aminoacylation"/>
    <property type="evidence" value="ECO:0007669"/>
    <property type="project" value="InterPro"/>
</dbReference>
<dbReference type="InterPro" id="IPR015273">
    <property type="entry name" value="Cys-tRNA-synt_Ia_DALR"/>
</dbReference>
<dbReference type="InterPro" id="IPR024909">
    <property type="entry name" value="Cys-tRNA/MSH_ligase"/>
</dbReference>
<dbReference type="InterPro" id="IPR009080">
    <property type="entry name" value="tRNAsynth_Ia_anticodon-bd"/>
</dbReference>
<evidence type="ECO:0000256" key="12">
    <source>
        <dbReference type="ARBA" id="ARBA00023146"/>
    </source>
</evidence>
<dbReference type="EC" id="6.1.1.16" evidence="4"/>
<feature type="coiled-coil region" evidence="14">
    <location>
        <begin position="835"/>
        <end position="869"/>
    </location>
</feature>
<keyword evidence="19" id="KW-1185">Reference proteome</keyword>
<keyword evidence="9" id="KW-0862">Zinc</keyword>
<dbReference type="SUPFAM" id="SSF52374">
    <property type="entry name" value="Nucleotidylyl transferase"/>
    <property type="match status" value="1"/>
</dbReference>
<evidence type="ECO:0000256" key="14">
    <source>
        <dbReference type="SAM" id="Coils"/>
    </source>
</evidence>
<evidence type="ECO:0000259" key="17">
    <source>
        <dbReference type="Pfam" id="PF09190"/>
    </source>
</evidence>